<keyword evidence="2" id="KW-0812">Transmembrane</keyword>
<reference evidence="4" key="1">
    <citation type="journal article" date="2019" name="Int. J. Syst. Evol. Microbiol.">
        <title>The Global Catalogue of Microorganisms (GCM) 10K type strain sequencing project: providing services to taxonomists for standard genome sequencing and annotation.</title>
        <authorList>
            <consortium name="The Broad Institute Genomics Platform"/>
            <consortium name="The Broad Institute Genome Sequencing Center for Infectious Disease"/>
            <person name="Wu L."/>
            <person name="Ma J."/>
        </authorList>
    </citation>
    <scope>NUCLEOTIDE SEQUENCE [LARGE SCALE GENOMIC DNA]</scope>
    <source>
        <strain evidence="4">JCM 14736</strain>
    </source>
</reference>
<dbReference type="Proteomes" id="UP001500851">
    <property type="component" value="Unassembled WGS sequence"/>
</dbReference>
<keyword evidence="2" id="KW-1133">Transmembrane helix</keyword>
<evidence type="ECO:0000313" key="3">
    <source>
        <dbReference type="EMBL" id="GAA1776356.1"/>
    </source>
</evidence>
<proteinExistence type="predicted"/>
<feature type="region of interest" description="Disordered" evidence="1">
    <location>
        <begin position="1688"/>
        <end position="1708"/>
    </location>
</feature>
<gene>
    <name evidence="3" type="ORF">GCM10009768_01070</name>
</gene>
<feature type="compositionally biased region" description="Low complexity" evidence="1">
    <location>
        <begin position="120"/>
        <end position="139"/>
    </location>
</feature>
<evidence type="ECO:0000313" key="4">
    <source>
        <dbReference type="Proteomes" id="UP001500851"/>
    </source>
</evidence>
<sequence>MTSAGSGERRGPRRLQWWIAGGVVTALVATVAVIASGYDARQTPREEPGVWVARESGQYARVNTDTGELDLVRKVSDPSGIIQSGGRGAVLSNGNGRAWSLDPSNPVDLDVKPATSGGEQPPKSAQPASNQSAQSQDSAESVRMPEGTRDIVSAGRFVAIRTESGAVYAGELAPSEADGLGANAAAVSTADTADLERRLSSLVRVDPSGEGQKKPSAGADAGYRAAAITLTSAGVIGAYSSSDGSVLRFDIAAGEPVGRADPVPDAAGKLQSPQLALLGDDWVLLDGESGRLWRSGGGETTVKLEGSGVLQGSLDPEQRKRVSAGERRSGQDAAVDAVLIADTGGLLAVSSGGTAKRVLQANGAPAQPTAVEGAVYAAWLGQRAGTLWNSNEGDKPLAFDDAARESGDLQPTIRSNGSRAVLNEMRTGMLWTLPDGKRIPLSQWSISDPPKQDRGSVVVTDVTDQQPPTAVNDTFGVRAGASAPLPVLLNDFDPNKRDVLTIVPDSLGASSLPKPFGSLELMPDGQSLMVRVAAKASGTATFTYRVTDGALTSNPATVTLRVAPEAENTAPAWCPVDGCRREWRVPPLAPGGTLVAPLLDGWVDPEGDVMTLTSVEPLRKEDPLRAMVTADGRLALRHTDPNAGAAEMTLRVTVTDSRGKQTRRNLGVSVQPGAAAEFTASATTVRVGQTMTVRPLERVAGGSGSFALLDATSPSPNLRVTPHTSNGTIDLQASQAGSTTVSVMVRDTATGTEVTGQLRVTATPAGPPLALPELRAFVRPLTDTTVEILDAIPGAGSRSLAVQSAKSGGGELQASVIDHSKVHVSGSTPDGAPGRIGAVDVTVAEGGTTATGKLTVFQVAANAPSGVIAVADTATVRAGSVVDIRVLDNDVAAPGERLVLQPEIVGSGTKGELAFASGNVLRYLAPKKPGTYRLSYTAYGASDPTSGDVGAVIVTVLPTGANRDPQPAALTARVAAEATAQVAVPLSGVDPDGDRVRLTGVQTEEGSGIVAALNDTGTGIEVSAAAGAKSGTKQLKYTVVDPSGARGTGKLGVVVLPEQEAAGIVATTDSLRVGPGGDAVVLSPLDNDVDQSGGTLELTSVTPNLPGGKTNPAYRALAGRLDLSEMKQGRVSIEPGRELGTDSFRYTVRSTKTKSTADGLIVVQTSEHVGAQAPAVSDTVLNVRDRADLASKGVDVLTGKTRWATGDVSKLKLSIWGSGDADYRVKGSRILGQYRAEGDTVVFKLSGADASGKQVATYGLLVILPLDELPLTLKPGLKPLTVDENQQTEVDVTDLVDVGPSDRVELRKGSFVVGRAQASCQAVSGDRLRYSAGGEAPWTDSCLIDARLVGQDRWTALPVPVVIVPKQPVAQAQALTRTVDPGATQTISLTDMVTWEGGRKGDTGKLSFAESGGTSLFEVQQNGSSLRVTARADAVPGTQETVSIAVSGAGDSRAPLTLQVGQAPRDLPRGGTVALQCTVGSSCQAQLVGVAGEHDPFAGKTGGGLKLASVNGDSCTFGSFSRVGDSGISVSWPNARGIGGTCRVGFTVRDAQGRTGEGTVEFDAQGLPGTPSIQQTGYTASSASFTVTLGSQQAHPAVTSVTLSGGGSGSCAAVGPATYQCTAGDLSNGQKHQFTAQAVNAVGSSQASTAVTAWAYSPPKTPTVTVTPIPNPQSTDQGSGAVRVTVKGSSDTGQFSLQREGTDLGKLDGPTATKDFSGLSVGTATFTAIPITRFEVPNIGGGSGSGEAGSGTGAVIGAPRLTGVTLTSTSASSASATTALAPKDLPHADEKVSVRYAIGRMTESLDCWSSSNDTGKFTDLVRYRFYKVAACASSDFGRSGPVVSSVVRVGEDPPSPRGQRTYVVARDAAVNAEGTAANYLEAAPSLTPRGDNGTIQYRINGTITTAFELSGDAIPVAEVRECADVNDAETCSAWEILSGVNAPTRVSVSAIQGACYKISAPQTDLKTLFDISAAARDSANVTLVAPPAADATTAQMKISWTGDFSGLRSTTLNVCTTP</sequence>
<keyword evidence="4" id="KW-1185">Reference proteome</keyword>
<dbReference type="EMBL" id="BAAAOB010000001">
    <property type="protein sequence ID" value="GAA1776356.1"/>
    <property type="molecule type" value="Genomic_DNA"/>
</dbReference>
<protein>
    <submittedName>
        <fullName evidence="3">Ig-like domain-containing protein</fullName>
    </submittedName>
</protein>
<name>A0ABP4XDX8_9MICO</name>
<feature type="transmembrane region" description="Helical" evidence="2">
    <location>
        <begin position="17"/>
        <end position="38"/>
    </location>
</feature>
<feature type="region of interest" description="Disordered" evidence="1">
    <location>
        <begin position="93"/>
        <end position="148"/>
    </location>
</feature>
<comment type="caution">
    <text evidence="3">The sequence shown here is derived from an EMBL/GenBank/DDBJ whole genome shotgun (WGS) entry which is preliminary data.</text>
</comment>
<dbReference type="Pfam" id="PF17963">
    <property type="entry name" value="Big_9"/>
    <property type="match status" value="2"/>
</dbReference>
<accession>A0ABP4XDX8</accession>
<evidence type="ECO:0000256" key="2">
    <source>
        <dbReference type="SAM" id="Phobius"/>
    </source>
</evidence>
<keyword evidence="2" id="KW-0472">Membrane</keyword>
<organism evidence="3 4">
    <name type="scientific">Leucobacter iarius</name>
    <dbReference type="NCBI Taxonomy" id="333963"/>
    <lineage>
        <taxon>Bacteria</taxon>
        <taxon>Bacillati</taxon>
        <taxon>Actinomycetota</taxon>
        <taxon>Actinomycetes</taxon>
        <taxon>Micrococcales</taxon>
        <taxon>Microbacteriaceae</taxon>
        <taxon>Leucobacter</taxon>
    </lineage>
</organism>
<feature type="compositionally biased region" description="Polar residues" evidence="1">
    <location>
        <begin position="1688"/>
        <end position="1699"/>
    </location>
</feature>
<dbReference type="RefSeq" id="WP_344027919.1">
    <property type="nucleotide sequence ID" value="NZ_BAAAOB010000001.1"/>
</dbReference>
<evidence type="ECO:0000256" key="1">
    <source>
        <dbReference type="SAM" id="MobiDB-lite"/>
    </source>
</evidence>